<dbReference type="Proteomes" id="UP001146120">
    <property type="component" value="Unassembled WGS sequence"/>
</dbReference>
<feature type="compositionally biased region" description="Basic and acidic residues" evidence="17">
    <location>
        <begin position="14"/>
        <end position="28"/>
    </location>
</feature>
<comment type="pathway">
    <text evidence="4">Nucleotide-sugar biosynthesis; UDP-alpha-D-xylose biosynthesis; UDP-alpha-D-xylose from UDP-alpha-D-glucuronate: step 1/1.</text>
</comment>
<keyword evidence="12" id="KW-0520">NAD</keyword>
<feature type="region of interest" description="Disordered" evidence="17">
    <location>
        <begin position="1"/>
        <end position="36"/>
    </location>
</feature>
<evidence type="ECO:0000256" key="3">
    <source>
        <dbReference type="ARBA" id="ARBA00004496"/>
    </source>
</evidence>
<dbReference type="InterPro" id="IPR016040">
    <property type="entry name" value="NAD(P)-bd_dom"/>
</dbReference>
<comment type="cofactor">
    <cofactor evidence="1">
        <name>NAD(+)</name>
        <dbReference type="ChEBI" id="CHEBI:57540"/>
    </cofactor>
</comment>
<sequence>MDAQATAAAAGSDAAREHKPTAANREQRSLSTNMLSKLPPCGMKRVLVTGGAGFIGIHLCTRLLEQGHEVICLDNLFTSQRANVLRLQQQFPNFEFVRHDVTVPYRCEVDEIYNLACPASPVHYQYNPIKTTKVSFLGALNMLGLAKRLKAKIFQASTSEVYGDPEVSPQREDYFGHVSCTGVRACYDEGKRVAETLFFEYHRKNGVDIRVARIFNTYGPGMHPYDGRVVGNFIMQALSNEDITIYGDGTQTRSFCFVDDLIEAIMRFMDCTTCVGPMNLGNPCEMSMLQLANLIIRLTNSKSKLVFRPLPNHDPKLRRPDISLAQLHLNWTPEVGVEEGLMKTIEYFRALDLSKFKRPTNHTAHRSSELLNRRQDEVHAGQQD</sequence>
<keyword evidence="14" id="KW-0472">Membrane</keyword>
<dbReference type="AlphaFoldDB" id="A0AAV2ZA45"/>
<evidence type="ECO:0000256" key="2">
    <source>
        <dbReference type="ARBA" id="ARBA00004447"/>
    </source>
</evidence>
<reference evidence="19" key="2">
    <citation type="journal article" date="2023" name="Microbiol Resour">
        <title>Decontamination and Annotation of the Draft Genome Sequence of the Oomycete Lagenidium giganteum ARSEF 373.</title>
        <authorList>
            <person name="Morgan W.R."/>
            <person name="Tartar A."/>
        </authorList>
    </citation>
    <scope>NUCLEOTIDE SEQUENCE</scope>
    <source>
        <strain evidence="19">ARSEF 373</strain>
    </source>
</reference>
<evidence type="ECO:0000256" key="1">
    <source>
        <dbReference type="ARBA" id="ARBA00001911"/>
    </source>
</evidence>
<keyword evidence="9" id="KW-0210">Decarboxylase</keyword>
<evidence type="ECO:0000256" key="16">
    <source>
        <dbReference type="ARBA" id="ARBA00051601"/>
    </source>
</evidence>
<feature type="domain" description="NAD(P)-binding" evidence="18">
    <location>
        <begin position="47"/>
        <end position="343"/>
    </location>
</feature>
<evidence type="ECO:0000259" key="18">
    <source>
        <dbReference type="Pfam" id="PF16363"/>
    </source>
</evidence>
<proteinExistence type="inferred from homology"/>
<organism evidence="19 20">
    <name type="scientific">Lagenidium giganteum</name>
    <dbReference type="NCBI Taxonomy" id="4803"/>
    <lineage>
        <taxon>Eukaryota</taxon>
        <taxon>Sar</taxon>
        <taxon>Stramenopiles</taxon>
        <taxon>Oomycota</taxon>
        <taxon>Peronosporomycetes</taxon>
        <taxon>Pythiales</taxon>
        <taxon>Pythiaceae</taxon>
    </lineage>
</organism>
<dbReference type="PANTHER" id="PTHR43078:SF6">
    <property type="entry name" value="UDP-GLUCURONIC ACID DECARBOXYLASE 1"/>
    <property type="match status" value="1"/>
</dbReference>
<dbReference type="CDD" id="cd05230">
    <property type="entry name" value="UGD_SDR_e"/>
    <property type="match status" value="1"/>
</dbReference>
<accession>A0AAV2ZA45</accession>
<feature type="region of interest" description="Disordered" evidence="17">
    <location>
        <begin position="360"/>
        <end position="384"/>
    </location>
</feature>
<dbReference type="InterPro" id="IPR044516">
    <property type="entry name" value="UXS-like"/>
</dbReference>
<dbReference type="InterPro" id="IPR036291">
    <property type="entry name" value="NAD(P)-bd_dom_sf"/>
</dbReference>
<keyword evidence="20" id="KW-1185">Reference proteome</keyword>
<comment type="subcellular location">
    <subcellularLocation>
        <location evidence="3">Cytoplasm</location>
    </subcellularLocation>
    <subcellularLocation>
        <location evidence="2">Golgi apparatus</location>
        <location evidence="2">Golgi stack membrane</location>
        <topology evidence="2">Single-pass type II membrane protein</topology>
    </subcellularLocation>
</comment>
<keyword evidence="11" id="KW-1133">Transmembrane helix</keyword>
<dbReference type="Gene3D" id="3.40.50.720">
    <property type="entry name" value="NAD(P)-binding Rossmann-like Domain"/>
    <property type="match status" value="1"/>
</dbReference>
<dbReference type="FunFam" id="3.40.50.720:FF:000150">
    <property type="entry name" value="UDP-glucuronic acid decarboxylase 6"/>
    <property type="match status" value="1"/>
</dbReference>
<reference evidence="19" key="1">
    <citation type="submission" date="2022-11" db="EMBL/GenBank/DDBJ databases">
        <authorList>
            <person name="Morgan W.R."/>
            <person name="Tartar A."/>
        </authorList>
    </citation>
    <scope>NUCLEOTIDE SEQUENCE</scope>
    <source>
        <strain evidence="19">ARSEF 373</strain>
    </source>
</reference>
<dbReference type="GO" id="GO:0032580">
    <property type="term" value="C:Golgi cisterna membrane"/>
    <property type="evidence" value="ECO:0007669"/>
    <property type="project" value="UniProtKB-SubCell"/>
</dbReference>
<evidence type="ECO:0000256" key="10">
    <source>
        <dbReference type="ARBA" id="ARBA00022968"/>
    </source>
</evidence>
<evidence type="ECO:0000313" key="20">
    <source>
        <dbReference type="Proteomes" id="UP001146120"/>
    </source>
</evidence>
<keyword evidence="10" id="KW-0735">Signal-anchor</keyword>
<evidence type="ECO:0000256" key="5">
    <source>
        <dbReference type="ARBA" id="ARBA00007505"/>
    </source>
</evidence>
<evidence type="ECO:0000256" key="7">
    <source>
        <dbReference type="ARBA" id="ARBA00022490"/>
    </source>
</evidence>
<protein>
    <recommendedName>
        <fullName evidence="6">UDP-glucuronate decarboxylase</fullName>
        <ecNumber evidence="6">4.1.1.35</ecNumber>
    </recommendedName>
</protein>
<dbReference type="GO" id="GO:0070403">
    <property type="term" value="F:NAD+ binding"/>
    <property type="evidence" value="ECO:0007669"/>
    <property type="project" value="InterPro"/>
</dbReference>
<evidence type="ECO:0000256" key="14">
    <source>
        <dbReference type="ARBA" id="ARBA00023136"/>
    </source>
</evidence>
<comment type="catalytic activity">
    <reaction evidence="16">
        <text>UDP-alpha-D-glucuronate + H(+) = UDP-alpha-D-xylose + CO2</text>
        <dbReference type="Rhea" id="RHEA:23916"/>
        <dbReference type="ChEBI" id="CHEBI:15378"/>
        <dbReference type="ChEBI" id="CHEBI:16526"/>
        <dbReference type="ChEBI" id="CHEBI:57632"/>
        <dbReference type="ChEBI" id="CHEBI:58052"/>
        <dbReference type="EC" id="4.1.1.35"/>
    </reaction>
</comment>
<evidence type="ECO:0000256" key="8">
    <source>
        <dbReference type="ARBA" id="ARBA00022692"/>
    </source>
</evidence>
<evidence type="ECO:0000256" key="12">
    <source>
        <dbReference type="ARBA" id="ARBA00023027"/>
    </source>
</evidence>
<evidence type="ECO:0000256" key="11">
    <source>
        <dbReference type="ARBA" id="ARBA00022989"/>
    </source>
</evidence>
<feature type="compositionally biased region" description="Basic and acidic residues" evidence="17">
    <location>
        <begin position="366"/>
        <end position="384"/>
    </location>
</feature>
<keyword evidence="7" id="KW-0963">Cytoplasm</keyword>
<keyword evidence="13" id="KW-0333">Golgi apparatus</keyword>
<gene>
    <name evidence="19" type="ORF">N0F65_006816</name>
</gene>
<dbReference type="Pfam" id="PF16363">
    <property type="entry name" value="GDP_Man_Dehyd"/>
    <property type="match status" value="1"/>
</dbReference>
<evidence type="ECO:0000313" key="19">
    <source>
        <dbReference type="EMBL" id="DBA03637.1"/>
    </source>
</evidence>
<name>A0AAV2ZA45_9STRA</name>
<dbReference type="EMBL" id="DAKRPA010000017">
    <property type="protein sequence ID" value="DBA03637.1"/>
    <property type="molecule type" value="Genomic_DNA"/>
</dbReference>
<evidence type="ECO:0000256" key="4">
    <source>
        <dbReference type="ARBA" id="ARBA00005100"/>
    </source>
</evidence>
<evidence type="ECO:0000256" key="6">
    <source>
        <dbReference type="ARBA" id="ARBA00012290"/>
    </source>
</evidence>
<dbReference type="GO" id="GO:0048040">
    <property type="term" value="F:UDP-glucuronate decarboxylase activity"/>
    <property type="evidence" value="ECO:0007669"/>
    <property type="project" value="UniProtKB-EC"/>
</dbReference>
<keyword evidence="15" id="KW-0456">Lyase</keyword>
<evidence type="ECO:0000256" key="17">
    <source>
        <dbReference type="SAM" id="MobiDB-lite"/>
    </source>
</evidence>
<evidence type="ECO:0000256" key="13">
    <source>
        <dbReference type="ARBA" id="ARBA00023034"/>
    </source>
</evidence>
<dbReference type="SUPFAM" id="SSF51735">
    <property type="entry name" value="NAD(P)-binding Rossmann-fold domains"/>
    <property type="match status" value="1"/>
</dbReference>
<dbReference type="PANTHER" id="PTHR43078">
    <property type="entry name" value="UDP-GLUCURONIC ACID DECARBOXYLASE-RELATED"/>
    <property type="match status" value="1"/>
</dbReference>
<evidence type="ECO:0000256" key="9">
    <source>
        <dbReference type="ARBA" id="ARBA00022793"/>
    </source>
</evidence>
<keyword evidence="8" id="KW-0812">Transmembrane</keyword>
<dbReference type="EC" id="4.1.1.35" evidence="6"/>
<comment type="caution">
    <text evidence="19">The sequence shown here is derived from an EMBL/GenBank/DDBJ whole genome shotgun (WGS) entry which is preliminary data.</text>
</comment>
<feature type="compositionally biased region" description="Low complexity" evidence="17">
    <location>
        <begin position="1"/>
        <end position="13"/>
    </location>
</feature>
<evidence type="ECO:0000256" key="15">
    <source>
        <dbReference type="ARBA" id="ARBA00023239"/>
    </source>
</evidence>
<dbReference type="GO" id="GO:0042732">
    <property type="term" value="P:D-xylose metabolic process"/>
    <property type="evidence" value="ECO:0007669"/>
    <property type="project" value="InterPro"/>
</dbReference>
<comment type="similarity">
    <text evidence="5">Belongs to the NAD(P)-dependent epimerase/dehydratase family. UDP-glucuronic acid decarboxylase subfamily.</text>
</comment>